<dbReference type="HAMAP" id="MF_00073">
    <property type="entry name" value="NusB"/>
    <property type="match status" value="1"/>
</dbReference>
<comment type="function">
    <text evidence="6">Involved in transcription antitermination. Required for transcription of ribosomal RNA (rRNA) genes. Binds specifically to the boxA antiterminator sequence of the ribosomal RNA (rrn) operons.</text>
</comment>
<sequence>MNERHRAREALVQALYQWNYNPLDPRELEMEFLDAGYLEGTERGYFQHLLRKAVDRHEEIDGLIAPAIMPRRLSELTGVEQAILRAGVCELLERDDVPYRVVINEAVELAKSFGTDQGYRFVNAVLDRIARERRAAEDESPTHDG</sequence>
<comment type="similarity">
    <text evidence="1 6">Belongs to the NusB family.</text>
</comment>
<evidence type="ECO:0000256" key="4">
    <source>
        <dbReference type="ARBA" id="ARBA00023015"/>
    </source>
</evidence>
<keyword evidence="4 6" id="KW-0805">Transcription regulation</keyword>
<dbReference type="Gene3D" id="1.10.940.10">
    <property type="entry name" value="NusB-like"/>
    <property type="match status" value="1"/>
</dbReference>
<dbReference type="SUPFAM" id="SSF48013">
    <property type="entry name" value="NusB-like"/>
    <property type="match status" value="1"/>
</dbReference>
<protein>
    <recommendedName>
        <fullName evidence="6">Transcription antitermination protein NusB</fullName>
    </recommendedName>
    <alternativeName>
        <fullName evidence="6">Antitermination factor NusB</fullName>
    </alternativeName>
</protein>
<dbReference type="RefSeq" id="WP_373656703.1">
    <property type="nucleotide sequence ID" value="NZ_JBGUAW010000009.1"/>
</dbReference>
<accession>A0ABV4U0S1</accession>
<dbReference type="PANTHER" id="PTHR11078">
    <property type="entry name" value="N UTILIZATION SUBSTANCE PROTEIN B-RELATED"/>
    <property type="match status" value="1"/>
</dbReference>
<keyword evidence="2 6" id="KW-0889">Transcription antitermination</keyword>
<dbReference type="InterPro" id="IPR035926">
    <property type="entry name" value="NusB-like_sf"/>
</dbReference>
<comment type="caution">
    <text evidence="8">The sequence shown here is derived from an EMBL/GenBank/DDBJ whole genome shotgun (WGS) entry which is preliminary data.</text>
</comment>
<dbReference type="InterPro" id="IPR006027">
    <property type="entry name" value="NusB_RsmB_TIM44"/>
</dbReference>
<organism evidence="8 9">
    <name type="scientific">Thiohalorhabdus methylotrophus</name>
    <dbReference type="NCBI Taxonomy" id="3242694"/>
    <lineage>
        <taxon>Bacteria</taxon>
        <taxon>Pseudomonadati</taxon>
        <taxon>Pseudomonadota</taxon>
        <taxon>Gammaproteobacteria</taxon>
        <taxon>Thiohalorhabdales</taxon>
        <taxon>Thiohalorhabdaceae</taxon>
        <taxon>Thiohalorhabdus</taxon>
    </lineage>
</organism>
<keyword evidence="5 6" id="KW-0804">Transcription</keyword>
<proteinExistence type="inferred from homology"/>
<evidence type="ECO:0000256" key="2">
    <source>
        <dbReference type="ARBA" id="ARBA00022814"/>
    </source>
</evidence>
<keyword evidence="3 6" id="KW-0694">RNA-binding</keyword>
<feature type="domain" description="NusB/RsmB/TIM44" evidence="7">
    <location>
        <begin position="5"/>
        <end position="131"/>
    </location>
</feature>
<keyword evidence="9" id="KW-1185">Reference proteome</keyword>
<evidence type="ECO:0000256" key="6">
    <source>
        <dbReference type="HAMAP-Rule" id="MF_00073"/>
    </source>
</evidence>
<evidence type="ECO:0000313" key="9">
    <source>
        <dbReference type="Proteomes" id="UP001575181"/>
    </source>
</evidence>
<dbReference type="Proteomes" id="UP001575181">
    <property type="component" value="Unassembled WGS sequence"/>
</dbReference>
<name>A0ABV4U0S1_9GAMM</name>
<reference evidence="8 9" key="1">
    <citation type="submission" date="2024-08" db="EMBL/GenBank/DDBJ databases">
        <title>Whole-genome sequencing of halo(alkali)philic microorganisms from hypersaline lakes.</title>
        <authorList>
            <person name="Sorokin D.Y."/>
            <person name="Merkel A.Y."/>
            <person name="Messina E."/>
            <person name="Yakimov M."/>
        </authorList>
    </citation>
    <scope>NUCLEOTIDE SEQUENCE [LARGE SCALE GENOMIC DNA]</scope>
    <source>
        <strain evidence="8 9">Cl-TMA</strain>
    </source>
</reference>
<gene>
    <name evidence="6 8" type="primary">nusB</name>
    <name evidence="8" type="ORF">ACERLL_13910</name>
</gene>
<dbReference type="Pfam" id="PF01029">
    <property type="entry name" value="NusB"/>
    <property type="match status" value="1"/>
</dbReference>
<evidence type="ECO:0000256" key="3">
    <source>
        <dbReference type="ARBA" id="ARBA00022884"/>
    </source>
</evidence>
<dbReference type="InterPro" id="IPR011605">
    <property type="entry name" value="NusB_fam"/>
</dbReference>
<dbReference type="PANTHER" id="PTHR11078:SF3">
    <property type="entry name" value="ANTITERMINATION NUSB DOMAIN-CONTAINING PROTEIN"/>
    <property type="match status" value="1"/>
</dbReference>
<dbReference type="NCBIfam" id="TIGR01951">
    <property type="entry name" value="nusB"/>
    <property type="match status" value="1"/>
</dbReference>
<evidence type="ECO:0000256" key="5">
    <source>
        <dbReference type="ARBA" id="ARBA00023163"/>
    </source>
</evidence>
<dbReference type="EMBL" id="JBGUAW010000009">
    <property type="protein sequence ID" value="MFA9461915.1"/>
    <property type="molecule type" value="Genomic_DNA"/>
</dbReference>
<evidence type="ECO:0000259" key="7">
    <source>
        <dbReference type="Pfam" id="PF01029"/>
    </source>
</evidence>
<evidence type="ECO:0000313" key="8">
    <source>
        <dbReference type="EMBL" id="MFA9461915.1"/>
    </source>
</evidence>
<evidence type="ECO:0000256" key="1">
    <source>
        <dbReference type="ARBA" id="ARBA00005952"/>
    </source>
</evidence>